<gene>
    <name evidence="4" type="ORF">LMG7141_00787</name>
</gene>
<comment type="catalytic activity">
    <reaction evidence="3">
        <text>Hydrolysis of (1-&gt;4)-beta-linkages between N-acetylmuramic acid and N-acetyl-D-glucosamine residues in a peptidoglycan and between N-acetyl-D-glucosamine residues in chitodextrins.</text>
        <dbReference type="EC" id="3.2.1.17"/>
    </reaction>
</comment>
<keyword evidence="2 3" id="KW-0081">Bacteriolytic enzyme</keyword>
<dbReference type="EC" id="3.2.1.17" evidence="3"/>
<keyword evidence="3" id="KW-0326">Glycosidase</keyword>
<dbReference type="Pfam" id="PF00959">
    <property type="entry name" value="Phage_lysozyme"/>
    <property type="match status" value="1"/>
</dbReference>
<organism evidence="4 5">
    <name type="scientific">Ralstonia condita</name>
    <dbReference type="NCBI Taxonomy" id="3058600"/>
    <lineage>
        <taxon>Bacteria</taxon>
        <taxon>Pseudomonadati</taxon>
        <taxon>Pseudomonadota</taxon>
        <taxon>Betaproteobacteria</taxon>
        <taxon>Burkholderiales</taxon>
        <taxon>Burkholderiaceae</taxon>
        <taxon>Ralstonia</taxon>
    </lineage>
</organism>
<evidence type="ECO:0000256" key="2">
    <source>
        <dbReference type="ARBA" id="ARBA00022638"/>
    </source>
</evidence>
<dbReference type="RefSeq" id="WP_316655425.1">
    <property type="nucleotide sequence ID" value="NZ_CATYWO010000001.1"/>
</dbReference>
<proteinExistence type="inferred from homology"/>
<dbReference type="InterPro" id="IPR052619">
    <property type="entry name" value="Phage_lysozyme-like"/>
</dbReference>
<sequence>MNFDLLEADLKRDEGSRDRRYQDTVGKWTIGYGHNIDADPHYPYTQADEPLTEEQKVALLRRDMAAAVAALDEYANWWRAMEEPRQRALANMCFNMGWGTLSQFKNTLDAMHFAKYDLAAAGMRASKWYRQVGARGERLAKMMEEGA</sequence>
<dbReference type="Gene3D" id="1.10.530.40">
    <property type="match status" value="1"/>
</dbReference>
<accession>A0ABM9J0R8</accession>
<dbReference type="InterPro" id="IPR002196">
    <property type="entry name" value="Glyco_hydro_24"/>
</dbReference>
<comment type="caution">
    <text evidence="4">The sequence shown here is derived from an EMBL/GenBank/DDBJ whole genome shotgun (WGS) entry which is preliminary data.</text>
</comment>
<evidence type="ECO:0000313" key="5">
    <source>
        <dbReference type="Proteomes" id="UP001189616"/>
    </source>
</evidence>
<evidence type="ECO:0000256" key="1">
    <source>
        <dbReference type="ARBA" id="ARBA00022529"/>
    </source>
</evidence>
<dbReference type="EMBL" id="CATYWO010000001">
    <property type="protein sequence ID" value="CAJ0778689.1"/>
    <property type="molecule type" value="Genomic_DNA"/>
</dbReference>
<keyword evidence="3" id="KW-0378">Hydrolase</keyword>
<reference evidence="4 5" key="1">
    <citation type="submission" date="2023-07" db="EMBL/GenBank/DDBJ databases">
        <authorList>
            <person name="Peeters C."/>
        </authorList>
    </citation>
    <scope>NUCLEOTIDE SEQUENCE [LARGE SCALE GENOMIC DNA]</scope>
    <source>
        <strain evidence="4 5">LMG 7141</strain>
    </source>
</reference>
<evidence type="ECO:0000313" key="4">
    <source>
        <dbReference type="EMBL" id="CAJ0778689.1"/>
    </source>
</evidence>
<name>A0ABM9J0R8_9RALS</name>
<dbReference type="SUPFAM" id="SSF53955">
    <property type="entry name" value="Lysozyme-like"/>
    <property type="match status" value="1"/>
</dbReference>
<dbReference type="PANTHER" id="PTHR37406:SF1">
    <property type="entry name" value="T4-TYPE LYSOZYME 1-RELATED"/>
    <property type="match status" value="1"/>
</dbReference>
<keyword evidence="1 3" id="KW-0929">Antimicrobial</keyword>
<comment type="similarity">
    <text evidence="3">Belongs to the glycosyl hydrolase 24 family.</text>
</comment>
<evidence type="ECO:0000256" key="3">
    <source>
        <dbReference type="RuleBase" id="RU003788"/>
    </source>
</evidence>
<dbReference type="InterPro" id="IPR023346">
    <property type="entry name" value="Lysozyme-like_dom_sf"/>
</dbReference>
<keyword evidence="5" id="KW-1185">Reference proteome</keyword>
<dbReference type="InterPro" id="IPR023347">
    <property type="entry name" value="Lysozyme_dom_sf"/>
</dbReference>
<dbReference type="Proteomes" id="UP001189616">
    <property type="component" value="Unassembled WGS sequence"/>
</dbReference>
<protein>
    <recommendedName>
        <fullName evidence="3">Lysozyme</fullName>
        <ecNumber evidence="3">3.2.1.17</ecNumber>
    </recommendedName>
</protein>
<dbReference type="PANTHER" id="PTHR37406">
    <property type="entry name" value="T4-TYPE LYSOZYME 1-RELATED"/>
    <property type="match status" value="1"/>
</dbReference>